<organism evidence="14">
    <name type="scientific">Morganella morganii</name>
    <name type="common">Proteus morganii</name>
    <dbReference type="NCBI Taxonomy" id="582"/>
    <lineage>
        <taxon>Bacteria</taxon>
        <taxon>Pseudomonadati</taxon>
        <taxon>Pseudomonadota</taxon>
        <taxon>Gammaproteobacteria</taxon>
        <taxon>Enterobacterales</taxon>
        <taxon>Morganellaceae</taxon>
        <taxon>Morganella</taxon>
    </lineage>
</organism>
<dbReference type="InterPro" id="IPR012259">
    <property type="entry name" value="DHFR"/>
</dbReference>
<evidence type="ECO:0000256" key="4">
    <source>
        <dbReference type="ARBA" id="ARBA00022563"/>
    </source>
</evidence>
<reference evidence="14" key="1">
    <citation type="submission" date="2015-02" db="EMBL/GenBank/DDBJ databases">
        <title>Whole genome shotgun sequencing of cultured foodborne pathogen.</title>
        <authorList>
            <person name="Timme R."/>
            <person name="Allard M.W."/>
            <person name="Strain E."/>
            <person name="Evans P.S."/>
            <person name="Brown E."/>
        </authorList>
    </citation>
    <scope>NUCLEOTIDE SEQUENCE [LARGE SCALE GENOMIC DNA]</scope>
    <source>
        <strain evidence="14">GCSL-TSO-24</strain>
    </source>
</reference>
<evidence type="ECO:0000256" key="3">
    <source>
        <dbReference type="ARBA" id="ARBA00012856"/>
    </source>
</evidence>
<dbReference type="EMBL" id="ABKJEP030000019">
    <property type="protein sequence ID" value="EMO9456478.1"/>
    <property type="molecule type" value="Genomic_DNA"/>
</dbReference>
<reference evidence="15" key="2">
    <citation type="submission" date="2017-12" db="EMBL/GenBank/DDBJ databases">
        <title>Genome sequencing and analysis.</title>
        <authorList>
            <person name="Huang Y.-T."/>
        </authorList>
    </citation>
    <scope>NUCLEOTIDE SEQUENCE</scope>
    <source>
        <strain evidence="15">VGH116</strain>
    </source>
</reference>
<evidence type="ECO:0000256" key="2">
    <source>
        <dbReference type="ARBA" id="ARBA00009539"/>
    </source>
</evidence>
<dbReference type="PANTHER" id="PTHR48069">
    <property type="entry name" value="DIHYDROFOLATE REDUCTASE"/>
    <property type="match status" value="1"/>
</dbReference>
<dbReference type="GO" id="GO:0006730">
    <property type="term" value="P:one-carbon metabolic process"/>
    <property type="evidence" value="ECO:0007669"/>
    <property type="project" value="UniProtKB-KW"/>
</dbReference>
<dbReference type="NCBIfam" id="NF008037">
    <property type="entry name" value="PRK10769.1"/>
    <property type="match status" value="1"/>
</dbReference>
<dbReference type="PIRSF" id="PIRSF000194">
    <property type="entry name" value="DHFR"/>
    <property type="match status" value="1"/>
</dbReference>
<evidence type="ECO:0000313" key="17">
    <source>
        <dbReference type="Proteomes" id="UP000244682"/>
    </source>
</evidence>
<dbReference type="Proteomes" id="UP000650477">
    <property type="component" value="Unassembled WGS sequence"/>
</dbReference>
<dbReference type="EMBL" id="JZSH01000051">
    <property type="protein sequence ID" value="KJF78374.1"/>
    <property type="molecule type" value="Genomic_DNA"/>
</dbReference>
<dbReference type="GeneID" id="93361818"/>
<evidence type="ECO:0000256" key="9">
    <source>
        <dbReference type="RuleBase" id="RU004474"/>
    </source>
</evidence>
<evidence type="ECO:0000313" key="11">
    <source>
        <dbReference type="EMBL" id="AWC92797.1"/>
    </source>
</evidence>
<reference evidence="16" key="6">
    <citation type="submission" date="2023-02" db="EMBL/GenBank/DDBJ databases">
        <title>Detection, antimicrobial susceptibility and genomic characterization of NDM-producing species of Morganellaceae, Yersiniaceae, and Enterobacteriaceae other than Klebsiella.</title>
        <authorList>
            <person name="Camargo C.H."/>
            <person name="Sacchi C.T."/>
            <person name="Campos K.R."/>
        </authorList>
    </citation>
    <scope>NUCLEOTIDE SEQUENCE</scope>
    <source>
        <strain evidence="16">1189_21</strain>
    </source>
</reference>
<dbReference type="PATRIC" id="fig|582.24.peg.1985"/>
<dbReference type="RefSeq" id="WP_015422448.1">
    <property type="nucleotide sequence ID" value="NZ_ABGYJJ040000001.1"/>
</dbReference>
<reference evidence="13" key="3">
    <citation type="journal article" date="2018" name="Genome Biol.">
        <title>SKESA: strategic k-mer extension for scrupulous assemblies.</title>
        <authorList>
            <person name="Souvorov A."/>
            <person name="Agarwala R."/>
            <person name="Lipman D.J."/>
        </authorList>
    </citation>
    <scope>NUCLEOTIDE SEQUENCE</scope>
    <source>
        <strain evidence="13">Morganella morganii ARLG-3209</strain>
    </source>
</reference>
<accession>A0A0A5SHK2</accession>
<keyword evidence="5 8" id="KW-0521">NADP</keyword>
<dbReference type="InterPro" id="IPR024072">
    <property type="entry name" value="DHFR-like_dom_sf"/>
</dbReference>
<comment type="similarity">
    <text evidence="2 8 9">Belongs to the dihydrofolate reductase family.</text>
</comment>
<evidence type="ECO:0000256" key="6">
    <source>
        <dbReference type="ARBA" id="ARBA00023002"/>
    </source>
</evidence>
<dbReference type="GO" id="GO:0046655">
    <property type="term" value="P:folic acid metabolic process"/>
    <property type="evidence" value="ECO:0007669"/>
    <property type="project" value="TreeGrafter"/>
</dbReference>
<dbReference type="GO" id="GO:0046654">
    <property type="term" value="P:tetrahydrofolate biosynthetic process"/>
    <property type="evidence" value="ECO:0007669"/>
    <property type="project" value="UniProtKB-UniPathway"/>
</dbReference>
<dbReference type="UniPathway" id="UPA00077">
    <property type="reaction ID" value="UER00158"/>
</dbReference>
<dbReference type="Gene3D" id="3.40.430.10">
    <property type="entry name" value="Dihydrofolate Reductase, subunit A"/>
    <property type="match status" value="1"/>
</dbReference>
<evidence type="ECO:0000256" key="1">
    <source>
        <dbReference type="ARBA" id="ARBA00004903"/>
    </source>
</evidence>
<dbReference type="SMR" id="A0A0A5SHK2"/>
<dbReference type="PRINTS" id="PR00070">
    <property type="entry name" value="DHFR"/>
</dbReference>
<evidence type="ECO:0000256" key="8">
    <source>
        <dbReference type="PIRNR" id="PIRNR000194"/>
    </source>
</evidence>
<dbReference type="GO" id="GO:0070401">
    <property type="term" value="F:NADP+ binding"/>
    <property type="evidence" value="ECO:0007669"/>
    <property type="project" value="UniProtKB-ARBA"/>
</dbReference>
<keyword evidence="6 8" id="KW-0560">Oxidoreductase</keyword>
<evidence type="ECO:0000313" key="15">
    <source>
        <dbReference type="EMBL" id="MBE8613489.1"/>
    </source>
</evidence>
<evidence type="ECO:0000313" key="14">
    <source>
        <dbReference type="EMBL" id="KJF78374.1"/>
    </source>
</evidence>
<dbReference type="AlphaFoldDB" id="A0A0A5SHK2"/>
<dbReference type="EMBL" id="JAPKIY010000008">
    <property type="protein sequence ID" value="MDS0897370.1"/>
    <property type="molecule type" value="Genomic_DNA"/>
</dbReference>
<dbReference type="CDD" id="cd00209">
    <property type="entry name" value="DHFR"/>
    <property type="match status" value="1"/>
</dbReference>
<dbReference type="SUPFAM" id="SSF53597">
    <property type="entry name" value="Dihydrofolate reductase-like"/>
    <property type="match status" value="1"/>
</dbReference>
<evidence type="ECO:0000256" key="5">
    <source>
        <dbReference type="ARBA" id="ARBA00022857"/>
    </source>
</evidence>
<evidence type="ECO:0000313" key="12">
    <source>
        <dbReference type="EMBL" id="EMO9456478.1"/>
    </source>
</evidence>
<dbReference type="EC" id="1.5.1.3" evidence="3 8"/>
<evidence type="ECO:0000256" key="7">
    <source>
        <dbReference type="ARBA" id="ARBA00025067"/>
    </source>
</evidence>
<sequence length="164" mass="18604">MNISLIAALAMDRVIGMENAMPWTLPEDLAWFKRNTVNKPVIMGRVTYESIGRPLPDRLNIVLSRTPGNDDRVVWAKSVEEALAIAQKETDGEIMVMGGGKVYGQFLPLADRLYLTHVDAEVSGDTYFPDYEPDEWDSTFMEYHDADEANSHGFCFEILERRKS</sequence>
<dbReference type="EMBL" id="CP028956">
    <property type="protein sequence ID" value="AWC92797.1"/>
    <property type="molecule type" value="Genomic_DNA"/>
</dbReference>
<dbReference type="Proteomes" id="UP000865968">
    <property type="component" value="Unassembled WGS sequence"/>
</dbReference>
<proteinExistence type="inferred from homology"/>
<protein>
    <recommendedName>
        <fullName evidence="3 8">Dihydrofolate reductase</fullName>
        <ecNumber evidence="3 8">1.5.1.3</ecNumber>
    </recommendedName>
</protein>
<dbReference type="Proteomes" id="UP000032582">
    <property type="component" value="Unassembled WGS sequence"/>
</dbReference>
<reference evidence="11 17" key="4">
    <citation type="submission" date="2018-04" db="EMBL/GenBank/DDBJ databases">
        <title>Whole genome sequencing of Morganella morganii AR_0133.</title>
        <authorList>
            <person name="Conlan S."/>
            <person name="Thomas P.J."/>
            <person name="Mullikin J."/>
            <person name="Frank K.M."/>
            <person name="Segre J.A."/>
        </authorList>
    </citation>
    <scope>NUCLEOTIDE SEQUENCE [LARGE SCALE GENOMIC DNA]</scope>
    <source>
        <strain evidence="11 17">AR_0133</strain>
    </source>
</reference>
<dbReference type="GO" id="GO:0046452">
    <property type="term" value="P:dihydrofolate metabolic process"/>
    <property type="evidence" value="ECO:0007669"/>
    <property type="project" value="TreeGrafter"/>
</dbReference>
<dbReference type="PROSITE" id="PS00075">
    <property type="entry name" value="DHFR_1"/>
    <property type="match status" value="1"/>
</dbReference>
<comment type="catalytic activity">
    <reaction evidence="8">
        <text>(6S)-5,6,7,8-tetrahydrofolate + NADP(+) = 7,8-dihydrofolate + NADPH + H(+)</text>
        <dbReference type="Rhea" id="RHEA:15009"/>
        <dbReference type="ChEBI" id="CHEBI:15378"/>
        <dbReference type="ChEBI" id="CHEBI:57451"/>
        <dbReference type="ChEBI" id="CHEBI:57453"/>
        <dbReference type="ChEBI" id="CHEBI:57783"/>
        <dbReference type="ChEBI" id="CHEBI:58349"/>
        <dbReference type="EC" id="1.5.1.3"/>
    </reaction>
</comment>
<reference evidence="13" key="5">
    <citation type="submission" date="2020-10" db="EMBL/GenBank/DDBJ databases">
        <authorList>
            <consortium name="NCBI Pathogen Detection Project"/>
        </authorList>
    </citation>
    <scope>NUCLEOTIDE SEQUENCE</scope>
    <source>
        <strain evidence="13">Morganella morganii ARLG-3209</strain>
    </source>
</reference>
<dbReference type="InterPro" id="IPR001796">
    <property type="entry name" value="DHFR_dom"/>
</dbReference>
<comment type="function">
    <text evidence="7 8">Key enzyme in folate metabolism. Catalyzes an essential reaction for de novo glycine and purine synthesis, and for DNA precursor synthesis.</text>
</comment>
<keyword evidence="4 8" id="KW-0554">One-carbon metabolism</keyword>
<feature type="domain" description="DHFR" evidence="10">
    <location>
        <begin position="2"/>
        <end position="161"/>
    </location>
</feature>
<dbReference type="InterPro" id="IPR017925">
    <property type="entry name" value="DHFR_CS"/>
</dbReference>
<dbReference type="GO" id="GO:0005829">
    <property type="term" value="C:cytosol"/>
    <property type="evidence" value="ECO:0007669"/>
    <property type="project" value="TreeGrafter"/>
</dbReference>
<dbReference type="PANTHER" id="PTHR48069:SF3">
    <property type="entry name" value="DIHYDROFOLATE REDUCTASE"/>
    <property type="match status" value="1"/>
</dbReference>
<evidence type="ECO:0000313" key="16">
    <source>
        <dbReference type="EMBL" id="MDS0897370.1"/>
    </source>
</evidence>
<evidence type="ECO:0000313" key="13">
    <source>
        <dbReference type="EMBL" id="HAT3809817.1"/>
    </source>
</evidence>
<dbReference type="GO" id="GO:0004146">
    <property type="term" value="F:dihydrofolate reductase activity"/>
    <property type="evidence" value="ECO:0007669"/>
    <property type="project" value="UniProtKB-EC"/>
</dbReference>
<name>A0A0A5SHK2_MORMO</name>
<dbReference type="Proteomes" id="UP001182247">
    <property type="component" value="Unassembled WGS sequence"/>
</dbReference>
<dbReference type="PROSITE" id="PS51330">
    <property type="entry name" value="DHFR_2"/>
    <property type="match status" value="1"/>
</dbReference>
<dbReference type="FunFam" id="3.40.430.10:FF:000001">
    <property type="entry name" value="Dihydrofolate reductase"/>
    <property type="match status" value="1"/>
</dbReference>
<dbReference type="EMBL" id="DACSWI010000008">
    <property type="protein sequence ID" value="HAT3809817.1"/>
    <property type="molecule type" value="Genomic_DNA"/>
</dbReference>
<evidence type="ECO:0000259" key="10">
    <source>
        <dbReference type="PROSITE" id="PS51330"/>
    </source>
</evidence>
<dbReference type="EMBL" id="PKLF01000012">
    <property type="protein sequence ID" value="MBE8613489.1"/>
    <property type="molecule type" value="Genomic_DNA"/>
</dbReference>
<dbReference type="Proteomes" id="UP000244682">
    <property type="component" value="Chromosome"/>
</dbReference>
<reference evidence="12" key="7">
    <citation type="submission" date="2024-02" db="EMBL/GenBank/DDBJ databases">
        <authorList>
            <consortium name="Clinical and Environmental Microbiology Branch: Whole genome sequencing antimicrobial resistance pathogens in the healthcare setting"/>
        </authorList>
    </citation>
    <scope>NUCLEOTIDE SEQUENCE</scope>
    <source>
        <strain evidence="12">2023KU-00017</strain>
    </source>
</reference>
<dbReference type="Pfam" id="PF00186">
    <property type="entry name" value="DHFR_1"/>
    <property type="match status" value="1"/>
</dbReference>
<gene>
    <name evidence="14" type="primary">folA</name>
    <name evidence="11" type="ORF">AM380_03620</name>
    <name evidence="15" type="ORF">CYG68_13930</name>
    <name evidence="13" type="ORF">I8608_002694</name>
    <name evidence="16" type="ORF">OSC06_05255</name>
    <name evidence="12" type="ORF">PN925_001854</name>
    <name evidence="14" type="ORF">UA45_06495</name>
</gene>
<comment type="pathway">
    <text evidence="1 8">Cofactor biosynthesis; tetrahydrofolate biosynthesis; 5,6,7,8-tetrahydrofolate from 7,8-dihydrofolate: step 1/1.</text>
</comment>